<sequence length="39" mass="4637">MRDLSIDYLSQFFMQIAYFTVKFNGISLQFDRIGGDDKR</sequence>
<dbReference type="EMBL" id="FWFD01000003">
    <property type="protein sequence ID" value="SLM84693.1"/>
    <property type="molecule type" value="Genomic_DNA"/>
</dbReference>
<proteinExistence type="predicted"/>
<accession>A0A1X6WK45</accession>
<dbReference type="AlphaFoldDB" id="A0A1X6WK45"/>
<reference evidence="2" key="1">
    <citation type="submission" date="2017-02" db="EMBL/GenBank/DDBJ databases">
        <authorList>
            <person name="Dridi B."/>
        </authorList>
    </citation>
    <scope>NUCLEOTIDE SEQUENCE [LARGE SCALE GENOMIC DNA]</scope>
    <source>
        <strain evidence="2">bH819</strain>
    </source>
</reference>
<dbReference type="Proteomes" id="UP000195918">
    <property type="component" value="Unassembled WGS sequence"/>
</dbReference>
<protein>
    <submittedName>
        <fullName evidence="1">Uncharacterized protein</fullName>
    </submittedName>
</protein>
<evidence type="ECO:0000313" key="1">
    <source>
        <dbReference type="EMBL" id="SLM84693.1"/>
    </source>
</evidence>
<organism evidence="1 2">
    <name type="scientific">Vagococcus fluvialis bH819</name>
    <dbReference type="NCBI Taxonomy" id="1255619"/>
    <lineage>
        <taxon>Bacteria</taxon>
        <taxon>Bacillati</taxon>
        <taxon>Bacillota</taxon>
        <taxon>Bacilli</taxon>
        <taxon>Lactobacillales</taxon>
        <taxon>Enterococcaceae</taxon>
        <taxon>Vagococcus</taxon>
    </lineage>
</organism>
<keyword evidence="2" id="KW-1185">Reference proteome</keyword>
<evidence type="ECO:0000313" key="2">
    <source>
        <dbReference type="Proteomes" id="UP000195918"/>
    </source>
</evidence>
<name>A0A1X6WK45_9ENTE</name>
<gene>
    <name evidence="1" type="ORF">FM121_01275</name>
</gene>